<name>A0ABW5PWJ5_9BACI</name>
<accession>A0ABW5PWJ5</accession>
<evidence type="ECO:0000313" key="3">
    <source>
        <dbReference type="Proteomes" id="UP001597451"/>
    </source>
</evidence>
<keyword evidence="1" id="KW-1133">Transmembrane helix</keyword>
<gene>
    <name evidence="2" type="ORF">ACFSUN_01765</name>
</gene>
<keyword evidence="3" id="KW-1185">Reference proteome</keyword>
<organism evidence="2 3">
    <name type="scientific">Oceanobacillus kapialis</name>
    <dbReference type="NCBI Taxonomy" id="481353"/>
    <lineage>
        <taxon>Bacteria</taxon>
        <taxon>Bacillati</taxon>
        <taxon>Bacillota</taxon>
        <taxon>Bacilli</taxon>
        <taxon>Bacillales</taxon>
        <taxon>Bacillaceae</taxon>
        <taxon>Oceanobacillus</taxon>
    </lineage>
</organism>
<protein>
    <submittedName>
        <fullName evidence="2">Uncharacterized protein</fullName>
    </submittedName>
</protein>
<evidence type="ECO:0000256" key="1">
    <source>
        <dbReference type="SAM" id="Phobius"/>
    </source>
</evidence>
<proteinExistence type="predicted"/>
<keyword evidence="1" id="KW-0472">Membrane</keyword>
<dbReference type="RefSeq" id="WP_379560159.1">
    <property type="nucleotide sequence ID" value="NZ_JBHUMX010000003.1"/>
</dbReference>
<feature type="transmembrane region" description="Helical" evidence="1">
    <location>
        <begin position="12"/>
        <end position="31"/>
    </location>
</feature>
<comment type="caution">
    <text evidence="2">The sequence shown here is derived from an EMBL/GenBank/DDBJ whole genome shotgun (WGS) entry which is preliminary data.</text>
</comment>
<reference evidence="3" key="1">
    <citation type="journal article" date="2019" name="Int. J. Syst. Evol. Microbiol.">
        <title>The Global Catalogue of Microorganisms (GCM) 10K type strain sequencing project: providing services to taxonomists for standard genome sequencing and annotation.</title>
        <authorList>
            <consortium name="The Broad Institute Genomics Platform"/>
            <consortium name="The Broad Institute Genome Sequencing Center for Infectious Disease"/>
            <person name="Wu L."/>
            <person name="Ma J."/>
        </authorList>
    </citation>
    <scope>NUCLEOTIDE SEQUENCE [LARGE SCALE GENOMIC DNA]</scope>
    <source>
        <strain evidence="3">TISTR 1858</strain>
    </source>
</reference>
<dbReference type="EMBL" id="JBHUMX010000003">
    <property type="protein sequence ID" value="MFD2627515.1"/>
    <property type="molecule type" value="Genomic_DNA"/>
</dbReference>
<dbReference type="Proteomes" id="UP001597451">
    <property type="component" value="Unassembled WGS sequence"/>
</dbReference>
<feature type="transmembrane region" description="Helical" evidence="1">
    <location>
        <begin position="36"/>
        <end position="56"/>
    </location>
</feature>
<sequence>MSFDDTIDPFLMQLIIVPFTTIGLGVLLAVLTKKIFIGPLATLLLNLLYEVWYSLYYYPESELLLTPYNIIFPLISLVLSAMFVGGKRAKERSTSE</sequence>
<feature type="transmembrane region" description="Helical" evidence="1">
    <location>
        <begin position="68"/>
        <end position="86"/>
    </location>
</feature>
<evidence type="ECO:0000313" key="2">
    <source>
        <dbReference type="EMBL" id="MFD2627515.1"/>
    </source>
</evidence>
<keyword evidence="1" id="KW-0812">Transmembrane</keyword>